<dbReference type="RefSeq" id="WP_063386665.1">
    <property type="nucleotide sequence ID" value="NZ_LVHY01000001.1"/>
</dbReference>
<evidence type="ECO:0000256" key="1">
    <source>
        <dbReference type="ARBA" id="ARBA00004413"/>
    </source>
</evidence>
<comment type="similarity">
    <text evidence="2">Belongs to the FliJ family.</text>
</comment>
<evidence type="ECO:0000256" key="9">
    <source>
        <dbReference type="ARBA" id="ARBA00023136"/>
    </source>
</evidence>
<evidence type="ECO:0000256" key="2">
    <source>
        <dbReference type="ARBA" id="ARBA00010004"/>
    </source>
</evidence>
<dbReference type="GO" id="GO:0005886">
    <property type="term" value="C:plasma membrane"/>
    <property type="evidence" value="ECO:0007669"/>
    <property type="project" value="UniProtKB-SubCell"/>
</dbReference>
<dbReference type="GO" id="GO:0009288">
    <property type="term" value="C:bacterial-type flagellum"/>
    <property type="evidence" value="ECO:0007669"/>
    <property type="project" value="InterPro"/>
</dbReference>
<accession>A0A164BZ77</accession>
<comment type="subcellular location">
    <subcellularLocation>
        <location evidence="1">Cell membrane</location>
        <topology evidence="1">Peripheral membrane protein</topology>
        <orientation evidence="1">Cytoplasmic side</orientation>
    </subcellularLocation>
</comment>
<keyword evidence="6" id="KW-0145">Chemotaxis</keyword>
<keyword evidence="11" id="KW-0969">Cilium</keyword>
<sequence length="147" mass="18197">MTYHFRYQKILDVKENEKRKSSKEYEDSVENFKKVATKLYTFLKQKEEFVKLQEEKLNKGMSVQEIKQYQQFVQNLEKTIEHYQQLVIYSRNAMNEKQSILMQKHIEVKQYEKIKEKDYKKFMELRKREEGKMMDEISIITYSFHRN</sequence>
<dbReference type="EMBL" id="LWBR01000007">
    <property type="protein sequence ID" value="KZN97599.1"/>
    <property type="molecule type" value="Genomic_DNA"/>
</dbReference>
<reference evidence="11 12" key="1">
    <citation type="submission" date="2016-04" db="EMBL/GenBank/DDBJ databases">
        <title>Draft genome sequence of Aeribacillus pallidus 8m3 from petroleum reservoir.</title>
        <authorList>
            <person name="Poltaraus A.B."/>
            <person name="Nazina T.N."/>
            <person name="Tourova T.P."/>
            <person name="Malakho S.M."/>
            <person name="Korshunova A.V."/>
            <person name="Sokolova D.S."/>
        </authorList>
    </citation>
    <scope>NUCLEOTIDE SEQUENCE [LARGE SCALE GENOMIC DNA]</scope>
    <source>
        <strain evidence="11 12">8m3</strain>
    </source>
</reference>
<dbReference type="Gene3D" id="1.10.287.1700">
    <property type="match status" value="1"/>
</dbReference>
<dbReference type="NCBIfam" id="TIGR02473">
    <property type="entry name" value="flagell_FliJ"/>
    <property type="match status" value="1"/>
</dbReference>
<dbReference type="InterPro" id="IPR012823">
    <property type="entry name" value="Flagell_FliJ"/>
</dbReference>
<dbReference type="GeneID" id="301126452"/>
<dbReference type="GO" id="GO:0015031">
    <property type="term" value="P:protein transport"/>
    <property type="evidence" value="ECO:0007669"/>
    <property type="project" value="UniProtKB-KW"/>
</dbReference>
<evidence type="ECO:0000256" key="5">
    <source>
        <dbReference type="ARBA" id="ARBA00022475"/>
    </source>
</evidence>
<keyword evidence="5" id="KW-1003">Cell membrane</keyword>
<evidence type="ECO:0000313" key="12">
    <source>
        <dbReference type="Proteomes" id="UP000076476"/>
    </source>
</evidence>
<evidence type="ECO:0000256" key="3">
    <source>
        <dbReference type="ARBA" id="ARBA00020392"/>
    </source>
</evidence>
<name>A0A164BZ77_9BACI</name>
<gene>
    <name evidence="11" type="primary">fliJ</name>
    <name evidence="11" type="ORF">AZI98_02220</name>
</gene>
<organism evidence="11 12">
    <name type="scientific">Aeribacillus pallidus</name>
    <dbReference type="NCBI Taxonomy" id="33936"/>
    <lineage>
        <taxon>Bacteria</taxon>
        <taxon>Bacillati</taxon>
        <taxon>Bacillota</taxon>
        <taxon>Bacilli</taxon>
        <taxon>Bacillales</taxon>
        <taxon>Bacillaceae</taxon>
        <taxon>Aeribacillus</taxon>
    </lineage>
</organism>
<dbReference type="OrthoDB" id="2968361at2"/>
<evidence type="ECO:0000256" key="8">
    <source>
        <dbReference type="ARBA" id="ARBA00022927"/>
    </source>
</evidence>
<keyword evidence="11" id="KW-0966">Cell projection</keyword>
<dbReference type="GO" id="GO:0006935">
    <property type="term" value="P:chemotaxis"/>
    <property type="evidence" value="ECO:0007669"/>
    <property type="project" value="UniProtKB-KW"/>
</dbReference>
<dbReference type="InterPro" id="IPR053716">
    <property type="entry name" value="Flag_assembly_chemotaxis_eff"/>
</dbReference>
<proteinExistence type="inferred from homology"/>
<keyword evidence="4" id="KW-0813">Transport</keyword>
<dbReference type="GO" id="GO:0044781">
    <property type="term" value="P:bacterial-type flagellum organization"/>
    <property type="evidence" value="ECO:0007669"/>
    <property type="project" value="UniProtKB-KW"/>
</dbReference>
<dbReference type="AlphaFoldDB" id="A0A164BZ77"/>
<accession>A0A165YYK6</accession>
<dbReference type="GO" id="GO:0071973">
    <property type="term" value="P:bacterial-type flagellum-dependent cell motility"/>
    <property type="evidence" value="ECO:0007669"/>
    <property type="project" value="InterPro"/>
</dbReference>
<keyword evidence="11" id="KW-0282">Flagellum</keyword>
<keyword evidence="12" id="KW-1185">Reference proteome</keyword>
<dbReference type="Pfam" id="PF02050">
    <property type="entry name" value="FliJ"/>
    <property type="match status" value="1"/>
</dbReference>
<protein>
    <recommendedName>
        <fullName evidence="3">Flagellar FliJ protein</fullName>
    </recommendedName>
</protein>
<keyword evidence="7" id="KW-1005">Bacterial flagellum biogenesis</keyword>
<keyword evidence="9" id="KW-0472">Membrane</keyword>
<dbReference type="STRING" id="33936.AZI98_02220"/>
<evidence type="ECO:0000256" key="10">
    <source>
        <dbReference type="ARBA" id="ARBA00023225"/>
    </source>
</evidence>
<evidence type="ECO:0000313" key="11">
    <source>
        <dbReference type="EMBL" id="KZN97599.1"/>
    </source>
</evidence>
<comment type="caution">
    <text evidence="11">The sequence shown here is derived from an EMBL/GenBank/DDBJ whole genome shotgun (WGS) entry which is preliminary data.</text>
</comment>
<evidence type="ECO:0000256" key="6">
    <source>
        <dbReference type="ARBA" id="ARBA00022500"/>
    </source>
</evidence>
<dbReference type="Proteomes" id="UP000076476">
    <property type="component" value="Unassembled WGS sequence"/>
</dbReference>
<evidence type="ECO:0000256" key="7">
    <source>
        <dbReference type="ARBA" id="ARBA00022795"/>
    </source>
</evidence>
<evidence type="ECO:0000256" key="4">
    <source>
        <dbReference type="ARBA" id="ARBA00022448"/>
    </source>
</evidence>
<keyword evidence="10" id="KW-1006">Bacterial flagellum protein export</keyword>
<keyword evidence="8" id="KW-0653">Protein transport</keyword>